<dbReference type="SUPFAM" id="SSF81923">
    <property type="entry name" value="Double Clp-N motif"/>
    <property type="match status" value="1"/>
</dbReference>
<keyword evidence="2" id="KW-0067">ATP-binding</keyword>
<dbReference type="Gene3D" id="3.40.50.300">
    <property type="entry name" value="P-loop containing nucleotide triphosphate hydrolases"/>
    <property type="match status" value="2"/>
</dbReference>
<dbReference type="AlphaFoldDB" id="A0A1F4NRK0"/>
<dbReference type="Pfam" id="PF00004">
    <property type="entry name" value="AAA"/>
    <property type="match status" value="1"/>
</dbReference>
<evidence type="ECO:0000259" key="4">
    <source>
        <dbReference type="SMART" id="SM00382"/>
    </source>
</evidence>
<dbReference type="EMBL" id="META01000004">
    <property type="protein sequence ID" value="OGB74125.1"/>
    <property type="molecule type" value="Genomic_DNA"/>
</dbReference>
<feature type="domain" description="Clp ATPase C-terminal" evidence="5">
    <location>
        <begin position="717"/>
        <end position="802"/>
    </location>
</feature>
<name>A0A1F4NRK0_UNCK3</name>
<dbReference type="InterPro" id="IPR003959">
    <property type="entry name" value="ATPase_AAA_core"/>
</dbReference>
<sequence>KIATAILWMGWFWLWTGWPSHMAGIVPPLSHPGSILENAINPLSGWVILFTIVLMYWSRKSKGQKPESSTGIDGQILSHFSFHGRRIFLLALQFAHQERSTFISLHHLIKALSSNAGFKIVLVRMGISFDELYGYAKIRQQDDLRQVLEHALGFAKDENSRISWDDLSRGIILGSQAIQPLLAERKITPEEAVAVVNWSKKTWYYKPPKIHSGLLYDLLTPKRNINKSWSARPTPTLDSFSRNLTHLARVGTLTSAKVRQEEVEEAIRILSRSEGNNLILVGESGVGKTSVVGDIALKMLDNQIPSLNDYRLVSLDVGAMLGSSVGFEKLFAKAAYEAALSGNTILFIGNLSQITKARTETGFDLSGILLSALKEGGLQMIATSDPVNYKKYVENNDNLRDYFSKVDIQEMDNEKATLVLEDQAGKIERRHGAMITLSAVKAAVDLSKKFIHTSKLPDKAEGLLDEAAVYASRRRQPIVTEDDIEAVLASKTNVPIGDLTESEKNKLRNLKAIIQRDFIGQEEAVDGVVEALKRARLGVSKADRPVGTFLFLGPTGVGKTELSKRLAEAYFGDESKMIRLDMSEYQTRESAYRLFGAPAVSGDIALSGGELTEAVKKTPFAVILLDEIEKAHPDIHNVFLQVLDEGKMTDNLGNTIDFTHTIIIATSNAQARFIQEAMREGMPYEEIKSQLQSKLIQENFTPEFVNRFDGVIMFKPLTKSEIKEIAHLKVAALSKRLKTAQDLDVEVPDEVVSKLAELGYDPAFGARPLERVIREKVEGKIAEVLLSSDTKPSRIVITVDDLS</sequence>
<dbReference type="PRINTS" id="PR00300">
    <property type="entry name" value="CLPPROTEASEA"/>
</dbReference>
<dbReference type="GO" id="GO:0034605">
    <property type="term" value="P:cellular response to heat"/>
    <property type="evidence" value="ECO:0007669"/>
    <property type="project" value="TreeGrafter"/>
</dbReference>
<dbReference type="PANTHER" id="PTHR11638">
    <property type="entry name" value="ATP-DEPENDENT CLP PROTEASE"/>
    <property type="match status" value="1"/>
</dbReference>
<feature type="domain" description="AAA+ ATPase" evidence="4">
    <location>
        <begin position="274"/>
        <end position="482"/>
    </location>
</feature>
<dbReference type="STRING" id="1798535.A2V68_02205"/>
<evidence type="ECO:0000313" key="6">
    <source>
        <dbReference type="EMBL" id="OGB74125.1"/>
    </source>
</evidence>
<dbReference type="PANTHER" id="PTHR11638:SF175">
    <property type="entry name" value="ATP-DEPENDENT CLP PROTEASE, ATP-BINDING SUBUNIT CLPC"/>
    <property type="match status" value="1"/>
</dbReference>
<dbReference type="InterPro" id="IPR001270">
    <property type="entry name" value="ClpA/B"/>
</dbReference>
<dbReference type="GO" id="GO:0005524">
    <property type="term" value="F:ATP binding"/>
    <property type="evidence" value="ECO:0007669"/>
    <property type="project" value="UniProtKB-KW"/>
</dbReference>
<dbReference type="CDD" id="cd00009">
    <property type="entry name" value="AAA"/>
    <property type="match status" value="1"/>
</dbReference>
<dbReference type="Gene3D" id="1.10.8.60">
    <property type="match status" value="2"/>
</dbReference>
<dbReference type="InterPro" id="IPR050130">
    <property type="entry name" value="ClpA_ClpB"/>
</dbReference>
<evidence type="ECO:0000313" key="7">
    <source>
        <dbReference type="Proteomes" id="UP000176651"/>
    </source>
</evidence>
<dbReference type="SMART" id="SM00382">
    <property type="entry name" value="AAA"/>
    <property type="match status" value="2"/>
</dbReference>
<evidence type="ECO:0000256" key="2">
    <source>
        <dbReference type="ARBA" id="ARBA00022840"/>
    </source>
</evidence>
<comment type="caution">
    <text evidence="6">The sequence shown here is derived from an EMBL/GenBank/DDBJ whole genome shotgun (WGS) entry which is preliminary data.</text>
</comment>
<dbReference type="SMART" id="SM01086">
    <property type="entry name" value="ClpB_D2-small"/>
    <property type="match status" value="1"/>
</dbReference>
<dbReference type="InterPro" id="IPR036628">
    <property type="entry name" value="Clp_N_dom_sf"/>
</dbReference>
<feature type="domain" description="AAA+ ATPase" evidence="4">
    <location>
        <begin position="545"/>
        <end position="718"/>
    </location>
</feature>
<evidence type="ECO:0000256" key="1">
    <source>
        <dbReference type="ARBA" id="ARBA00022741"/>
    </source>
</evidence>
<dbReference type="SUPFAM" id="SSF52540">
    <property type="entry name" value="P-loop containing nucleoside triphosphate hydrolases"/>
    <property type="match status" value="2"/>
</dbReference>
<organism evidence="6 7">
    <name type="scientific">candidate division Kazan bacterium RBG_13_50_9</name>
    <dbReference type="NCBI Taxonomy" id="1798535"/>
    <lineage>
        <taxon>Bacteria</taxon>
        <taxon>Bacteria division Kazan-3B-28</taxon>
    </lineage>
</organism>
<feature type="non-terminal residue" evidence="6">
    <location>
        <position position="1"/>
    </location>
</feature>
<dbReference type="InterPro" id="IPR041546">
    <property type="entry name" value="ClpA/ClpB_AAA_lid"/>
</dbReference>
<dbReference type="Pfam" id="PF07724">
    <property type="entry name" value="AAA_2"/>
    <property type="match status" value="1"/>
</dbReference>
<evidence type="ECO:0000256" key="3">
    <source>
        <dbReference type="ARBA" id="ARBA00023186"/>
    </source>
</evidence>
<dbReference type="InterPro" id="IPR003593">
    <property type="entry name" value="AAA+_ATPase"/>
</dbReference>
<proteinExistence type="predicted"/>
<accession>A0A1F4NRK0</accession>
<gene>
    <name evidence="6" type="ORF">A2V68_02205</name>
</gene>
<evidence type="ECO:0000259" key="5">
    <source>
        <dbReference type="SMART" id="SM01086"/>
    </source>
</evidence>
<keyword evidence="3" id="KW-0143">Chaperone</keyword>
<dbReference type="Proteomes" id="UP000176651">
    <property type="component" value="Unassembled WGS sequence"/>
</dbReference>
<dbReference type="Pfam" id="PF10431">
    <property type="entry name" value="ClpB_D2-small"/>
    <property type="match status" value="1"/>
</dbReference>
<keyword evidence="1" id="KW-0547">Nucleotide-binding</keyword>
<dbReference type="InterPro" id="IPR019489">
    <property type="entry name" value="Clp_ATPase_C"/>
</dbReference>
<dbReference type="GO" id="GO:0016887">
    <property type="term" value="F:ATP hydrolysis activity"/>
    <property type="evidence" value="ECO:0007669"/>
    <property type="project" value="InterPro"/>
</dbReference>
<dbReference type="CDD" id="cd19499">
    <property type="entry name" value="RecA-like_ClpB_Hsp104-like"/>
    <property type="match status" value="1"/>
</dbReference>
<dbReference type="Pfam" id="PF17871">
    <property type="entry name" value="AAA_lid_9"/>
    <property type="match status" value="1"/>
</dbReference>
<dbReference type="GO" id="GO:0005737">
    <property type="term" value="C:cytoplasm"/>
    <property type="evidence" value="ECO:0007669"/>
    <property type="project" value="TreeGrafter"/>
</dbReference>
<dbReference type="InterPro" id="IPR027417">
    <property type="entry name" value="P-loop_NTPase"/>
</dbReference>
<protein>
    <recommendedName>
        <fullName evidence="8">Clp R domain-containing protein</fullName>
    </recommendedName>
</protein>
<evidence type="ECO:0008006" key="8">
    <source>
        <dbReference type="Google" id="ProtNLM"/>
    </source>
</evidence>
<reference evidence="6 7" key="1">
    <citation type="journal article" date="2016" name="Nat. Commun.">
        <title>Thousands of microbial genomes shed light on interconnected biogeochemical processes in an aquifer system.</title>
        <authorList>
            <person name="Anantharaman K."/>
            <person name="Brown C.T."/>
            <person name="Hug L.A."/>
            <person name="Sharon I."/>
            <person name="Castelle C.J."/>
            <person name="Probst A.J."/>
            <person name="Thomas B.C."/>
            <person name="Singh A."/>
            <person name="Wilkins M.J."/>
            <person name="Karaoz U."/>
            <person name="Brodie E.L."/>
            <person name="Williams K.H."/>
            <person name="Hubbard S.S."/>
            <person name="Banfield J.F."/>
        </authorList>
    </citation>
    <scope>NUCLEOTIDE SEQUENCE [LARGE SCALE GENOMIC DNA]</scope>
</reference>